<dbReference type="SUPFAM" id="SSF46785">
    <property type="entry name" value="Winged helix' DNA-binding domain"/>
    <property type="match status" value="1"/>
</dbReference>
<dbReference type="PANTHER" id="PTHR33204:SF18">
    <property type="entry name" value="TRANSCRIPTIONAL REGULATORY PROTEIN"/>
    <property type="match status" value="1"/>
</dbReference>
<dbReference type="Pfam" id="PF02036">
    <property type="entry name" value="SCP2"/>
    <property type="match status" value="2"/>
</dbReference>
<dbReference type="EMBL" id="BAAAPE010000001">
    <property type="protein sequence ID" value="GAA2062987.1"/>
    <property type="molecule type" value="Genomic_DNA"/>
</dbReference>
<dbReference type="Gene3D" id="3.30.1050.10">
    <property type="entry name" value="SCP2 sterol-binding domain"/>
    <property type="match status" value="2"/>
</dbReference>
<comment type="caution">
    <text evidence="5">The sequence shown here is derived from an EMBL/GenBank/DDBJ whole genome shotgun (WGS) entry which is preliminary data.</text>
</comment>
<evidence type="ECO:0000256" key="1">
    <source>
        <dbReference type="ARBA" id="ARBA00023015"/>
    </source>
</evidence>
<proteinExistence type="predicted"/>
<name>A0ABP5H5A0_9ACTN</name>
<accession>A0ABP5H5A0</accession>
<dbReference type="InterPro" id="IPR036388">
    <property type="entry name" value="WH-like_DNA-bd_sf"/>
</dbReference>
<reference evidence="6" key="1">
    <citation type="journal article" date="2019" name="Int. J. Syst. Evol. Microbiol.">
        <title>The Global Catalogue of Microorganisms (GCM) 10K type strain sequencing project: providing services to taxonomists for standard genome sequencing and annotation.</title>
        <authorList>
            <consortium name="The Broad Institute Genomics Platform"/>
            <consortium name="The Broad Institute Genome Sequencing Center for Infectious Disease"/>
            <person name="Wu L."/>
            <person name="Ma J."/>
        </authorList>
    </citation>
    <scope>NUCLEOTIDE SEQUENCE [LARGE SCALE GENOMIC DNA]</scope>
    <source>
        <strain evidence="6">JCM 15478</strain>
    </source>
</reference>
<dbReference type="InterPro" id="IPR002577">
    <property type="entry name" value="HTH_HxlR"/>
</dbReference>
<dbReference type="RefSeq" id="WP_344523696.1">
    <property type="nucleotide sequence ID" value="NZ_BAAAPE010000001.1"/>
</dbReference>
<feature type="domain" description="HTH hxlR-type" evidence="4">
    <location>
        <begin position="9"/>
        <end position="107"/>
    </location>
</feature>
<dbReference type="InterPro" id="IPR036527">
    <property type="entry name" value="SCP2_sterol-bd_dom_sf"/>
</dbReference>
<keyword evidence="2" id="KW-0238">DNA-binding</keyword>
<dbReference type="InterPro" id="IPR003033">
    <property type="entry name" value="SCP2_sterol-bd_dom"/>
</dbReference>
<dbReference type="PROSITE" id="PS51118">
    <property type="entry name" value="HTH_HXLR"/>
    <property type="match status" value="1"/>
</dbReference>
<dbReference type="SUPFAM" id="SSF55718">
    <property type="entry name" value="SCP-like"/>
    <property type="match status" value="2"/>
</dbReference>
<dbReference type="InterPro" id="IPR036390">
    <property type="entry name" value="WH_DNA-bd_sf"/>
</dbReference>
<dbReference type="PANTHER" id="PTHR33204">
    <property type="entry name" value="TRANSCRIPTIONAL REGULATOR, MARR FAMILY"/>
    <property type="match status" value="1"/>
</dbReference>
<evidence type="ECO:0000313" key="6">
    <source>
        <dbReference type="Proteomes" id="UP001500016"/>
    </source>
</evidence>
<gene>
    <name evidence="5" type="ORF">GCM10009801_06520</name>
</gene>
<keyword evidence="3" id="KW-0804">Transcription</keyword>
<dbReference type="Proteomes" id="UP001500016">
    <property type="component" value="Unassembled WGS sequence"/>
</dbReference>
<sequence>MARSYDQFCPAARALDVVGGRWTLLIVRELLLGPRRYTDLAAGLPGIGPNVLAERLRAMREAGILEQTKLPPPAATSAYVLTELGEAMRPLVDELTRWGMRLGGPPRPGDTFQLNWLLNVLRAAFRPEAARGVRETYEFRVAGETFHLRVDDGALDVRHGSAPEAACVLTADLGTFMALGARIVEVADAVERGLVALEGGLPAADRAVAILGAHPEATGGRHGIIGAVGASFRPEAARGVRETYEFRIDGLVFHARVADGTVAMELGPAPAPGPDAALATGLGVLLELGAGALPLEDALIAGSIEVEGDPEAALRMADVFGVVRTSQS</sequence>
<evidence type="ECO:0000259" key="4">
    <source>
        <dbReference type="PROSITE" id="PS51118"/>
    </source>
</evidence>
<dbReference type="Gene3D" id="1.10.10.10">
    <property type="entry name" value="Winged helix-like DNA-binding domain superfamily/Winged helix DNA-binding domain"/>
    <property type="match status" value="1"/>
</dbReference>
<keyword evidence="1" id="KW-0805">Transcription regulation</keyword>
<evidence type="ECO:0000256" key="2">
    <source>
        <dbReference type="ARBA" id="ARBA00023125"/>
    </source>
</evidence>
<evidence type="ECO:0000313" key="5">
    <source>
        <dbReference type="EMBL" id="GAA2062987.1"/>
    </source>
</evidence>
<protein>
    <recommendedName>
        <fullName evidence="4">HTH hxlR-type domain-containing protein</fullName>
    </recommendedName>
</protein>
<evidence type="ECO:0000256" key="3">
    <source>
        <dbReference type="ARBA" id="ARBA00023163"/>
    </source>
</evidence>
<organism evidence="5 6">
    <name type="scientific">Streptomyces albiaxialis</name>
    <dbReference type="NCBI Taxonomy" id="329523"/>
    <lineage>
        <taxon>Bacteria</taxon>
        <taxon>Bacillati</taxon>
        <taxon>Actinomycetota</taxon>
        <taxon>Actinomycetes</taxon>
        <taxon>Kitasatosporales</taxon>
        <taxon>Streptomycetaceae</taxon>
        <taxon>Streptomyces</taxon>
    </lineage>
</organism>
<keyword evidence="6" id="KW-1185">Reference proteome</keyword>
<dbReference type="Pfam" id="PF01638">
    <property type="entry name" value="HxlR"/>
    <property type="match status" value="1"/>
</dbReference>